<dbReference type="AlphaFoldDB" id="A0A917E286"/>
<dbReference type="InterPro" id="IPR056935">
    <property type="entry name" value="Rv0428c-like_C"/>
</dbReference>
<dbReference type="Pfam" id="PF24553">
    <property type="entry name" value="Rv0428c_C"/>
    <property type="match status" value="1"/>
</dbReference>
<dbReference type="InterPro" id="IPR016181">
    <property type="entry name" value="Acyl_CoA_acyltransferase"/>
</dbReference>
<dbReference type="GO" id="GO:0016747">
    <property type="term" value="F:acyltransferase activity, transferring groups other than amino-acyl groups"/>
    <property type="evidence" value="ECO:0007669"/>
    <property type="project" value="InterPro"/>
</dbReference>
<reference evidence="2" key="2">
    <citation type="submission" date="2020-09" db="EMBL/GenBank/DDBJ databases">
        <authorList>
            <person name="Sun Q."/>
            <person name="Zhou Y."/>
        </authorList>
    </citation>
    <scope>NUCLEOTIDE SEQUENCE</scope>
    <source>
        <strain evidence="2">CGMCC 1.15367</strain>
    </source>
</reference>
<evidence type="ECO:0000259" key="1">
    <source>
        <dbReference type="PROSITE" id="PS51186"/>
    </source>
</evidence>
<dbReference type="Gene3D" id="3.40.630.30">
    <property type="match status" value="1"/>
</dbReference>
<organism evidence="2 3">
    <name type="scientific">Aureimonas endophytica</name>
    <dbReference type="NCBI Taxonomy" id="2027858"/>
    <lineage>
        <taxon>Bacteria</taxon>
        <taxon>Pseudomonadati</taxon>
        <taxon>Pseudomonadota</taxon>
        <taxon>Alphaproteobacteria</taxon>
        <taxon>Hyphomicrobiales</taxon>
        <taxon>Aurantimonadaceae</taxon>
        <taxon>Aureimonas</taxon>
    </lineage>
</organism>
<dbReference type="Proteomes" id="UP000644699">
    <property type="component" value="Unassembled WGS sequence"/>
</dbReference>
<dbReference type="SUPFAM" id="SSF55729">
    <property type="entry name" value="Acyl-CoA N-acyltransferases (Nat)"/>
    <property type="match status" value="1"/>
</dbReference>
<accession>A0A917E286</accession>
<evidence type="ECO:0000313" key="2">
    <source>
        <dbReference type="EMBL" id="GGD95649.1"/>
    </source>
</evidence>
<dbReference type="PROSITE" id="PS51186">
    <property type="entry name" value="GNAT"/>
    <property type="match status" value="1"/>
</dbReference>
<keyword evidence="3" id="KW-1185">Reference proteome</keyword>
<dbReference type="RefSeq" id="WP_188907443.1">
    <property type="nucleotide sequence ID" value="NZ_BMIQ01000002.1"/>
</dbReference>
<dbReference type="InterPro" id="IPR000182">
    <property type="entry name" value="GNAT_dom"/>
</dbReference>
<comment type="caution">
    <text evidence="2">The sequence shown here is derived from an EMBL/GenBank/DDBJ whole genome shotgun (WGS) entry which is preliminary data.</text>
</comment>
<sequence>MDGGASEAAREAFRRSLAGIVLPKAFAARRVEGRLASIAYGVLHRGFLGLEAVGTEPQAQRQGHARHVLAGLMDWAGGQGGERACLSVLAENAPALALYRSLGFTRDVYRYHYRRND</sequence>
<proteinExistence type="predicted"/>
<gene>
    <name evidence="2" type="ORF">GCM10011390_13000</name>
</gene>
<feature type="domain" description="N-acetyltransferase" evidence="1">
    <location>
        <begin position="1"/>
        <end position="117"/>
    </location>
</feature>
<protein>
    <recommendedName>
        <fullName evidence="1">N-acetyltransferase domain-containing protein</fullName>
    </recommendedName>
</protein>
<evidence type="ECO:0000313" key="3">
    <source>
        <dbReference type="Proteomes" id="UP000644699"/>
    </source>
</evidence>
<name>A0A917E286_9HYPH</name>
<reference evidence="2" key="1">
    <citation type="journal article" date="2014" name="Int. J. Syst. Evol. Microbiol.">
        <title>Complete genome sequence of Corynebacterium casei LMG S-19264T (=DSM 44701T), isolated from a smear-ripened cheese.</title>
        <authorList>
            <consortium name="US DOE Joint Genome Institute (JGI-PGF)"/>
            <person name="Walter F."/>
            <person name="Albersmeier A."/>
            <person name="Kalinowski J."/>
            <person name="Ruckert C."/>
        </authorList>
    </citation>
    <scope>NUCLEOTIDE SEQUENCE</scope>
    <source>
        <strain evidence="2">CGMCC 1.15367</strain>
    </source>
</reference>
<dbReference type="EMBL" id="BMIQ01000002">
    <property type="protein sequence ID" value="GGD95649.1"/>
    <property type="molecule type" value="Genomic_DNA"/>
</dbReference>